<dbReference type="AlphaFoldDB" id="A0A4D9CYW5"/>
<dbReference type="CDD" id="cd02440">
    <property type="entry name" value="AdoMet_MTases"/>
    <property type="match status" value="1"/>
</dbReference>
<evidence type="ECO:0000256" key="6">
    <source>
        <dbReference type="PROSITE-ProRule" id="PRU01015"/>
    </source>
</evidence>
<keyword evidence="7" id="KW-0175">Coiled coil</keyword>
<keyword evidence="4 6" id="KW-0949">S-adenosyl-L-methionine</keyword>
<comment type="caution">
    <text evidence="10">The sequence shown here is derived from an EMBL/GenBank/DDBJ whole genome shotgun (WGS) entry which is preliminary data.</text>
</comment>
<proteinExistence type="predicted"/>
<keyword evidence="3 6" id="KW-0808">Transferase</keyword>
<evidence type="ECO:0000256" key="4">
    <source>
        <dbReference type="ARBA" id="ARBA00022691"/>
    </source>
</evidence>
<sequence>MENLAPNGTSNGDNGGKFDSEIEDMTGKTGSFGSMKDDSTIMKGDAGAKAKDFAEYFCSYAYLYHQKQMLTDHRRMFAYHEAIMKNSSIFEGKTVVDVGTGTGVLAVWSAKAGAKRVVAVEYTDMAKMARVIVAQNGVDAIVEVQQGSAEEMEGVEPGSVDIIVSEWMGYFLLRESMLDSLVRVREKYLKKEGGHMFPSHATMYWALIEDERERQVKEQEYQQALEDWQTFSHQTKEFYDLDMAGLTAQYEEEQKEYYLLSSSWAELRAEQVVAEPVVIRRLDLKSCTFEEIKGVPETPFKFVIPPKDNNEPVYVSGFAGWFTTDFFGNAPGIEPLPHPTTLSTAPDVGYTHWGQQVFHLVVGLELFPGDVVEGTVALVRQVENARLYHVEVAFQVRRGGVTSKLVRHKYQMP</sequence>
<feature type="region of interest" description="Disordered" evidence="8">
    <location>
        <begin position="1"/>
        <end position="20"/>
    </location>
</feature>
<evidence type="ECO:0000256" key="7">
    <source>
        <dbReference type="SAM" id="Coils"/>
    </source>
</evidence>
<dbReference type="PANTHER" id="PTHR11006">
    <property type="entry name" value="PROTEIN ARGININE N-METHYLTRANSFERASE"/>
    <property type="match status" value="1"/>
</dbReference>
<dbReference type="GO" id="GO:0042054">
    <property type="term" value="F:histone methyltransferase activity"/>
    <property type="evidence" value="ECO:0007669"/>
    <property type="project" value="TreeGrafter"/>
</dbReference>
<evidence type="ECO:0000256" key="2">
    <source>
        <dbReference type="ARBA" id="ARBA00022603"/>
    </source>
</evidence>
<comment type="catalytic activity">
    <reaction evidence="5">
        <text>L-arginyl-[protein] + S-adenosyl-L-methionine = N(omega)-methyl-L-arginyl-[protein] + S-adenosyl-L-homocysteine + H(+)</text>
        <dbReference type="Rhea" id="RHEA:48100"/>
        <dbReference type="Rhea" id="RHEA-COMP:10532"/>
        <dbReference type="Rhea" id="RHEA-COMP:11990"/>
        <dbReference type="ChEBI" id="CHEBI:15378"/>
        <dbReference type="ChEBI" id="CHEBI:29965"/>
        <dbReference type="ChEBI" id="CHEBI:57856"/>
        <dbReference type="ChEBI" id="CHEBI:59789"/>
        <dbReference type="ChEBI" id="CHEBI:65280"/>
    </reaction>
    <physiologicalReaction direction="left-to-right" evidence="5">
        <dbReference type="Rhea" id="RHEA:48101"/>
    </physiologicalReaction>
</comment>
<dbReference type="PANTHER" id="PTHR11006:SF68">
    <property type="entry name" value="PROTEIN ARGININE N-METHYLTRANSFERASE PRMT10"/>
    <property type="match status" value="1"/>
</dbReference>
<evidence type="ECO:0000313" key="11">
    <source>
        <dbReference type="Proteomes" id="UP000355283"/>
    </source>
</evidence>
<dbReference type="InterPro" id="IPR029063">
    <property type="entry name" value="SAM-dependent_MTases_sf"/>
</dbReference>
<evidence type="ECO:0000256" key="5">
    <source>
        <dbReference type="ARBA" id="ARBA00049303"/>
    </source>
</evidence>
<dbReference type="EMBL" id="SDOX01000018">
    <property type="protein sequence ID" value="TFJ84582.1"/>
    <property type="molecule type" value="Genomic_DNA"/>
</dbReference>
<dbReference type="EC" id="2.1.1.319" evidence="1"/>
<dbReference type="Proteomes" id="UP000355283">
    <property type="component" value="Unassembled WGS sequence"/>
</dbReference>
<evidence type="ECO:0000256" key="3">
    <source>
        <dbReference type="ARBA" id="ARBA00022679"/>
    </source>
</evidence>
<organism evidence="10 11">
    <name type="scientific">Nannochloropsis salina CCMP1776</name>
    <dbReference type="NCBI Taxonomy" id="1027361"/>
    <lineage>
        <taxon>Eukaryota</taxon>
        <taxon>Sar</taxon>
        <taxon>Stramenopiles</taxon>
        <taxon>Ochrophyta</taxon>
        <taxon>Eustigmatophyceae</taxon>
        <taxon>Eustigmatales</taxon>
        <taxon>Monodopsidaceae</taxon>
        <taxon>Microchloropsis</taxon>
        <taxon>Microchloropsis salina</taxon>
    </lineage>
</organism>
<dbReference type="Gene3D" id="3.40.50.150">
    <property type="entry name" value="Vaccinia Virus protein VP39"/>
    <property type="match status" value="1"/>
</dbReference>
<evidence type="ECO:0000313" key="10">
    <source>
        <dbReference type="EMBL" id="TFJ84582.1"/>
    </source>
</evidence>
<accession>A0A4D9CYW5</accession>
<dbReference type="GO" id="GO:0035242">
    <property type="term" value="F:protein-arginine omega-N asymmetric methyltransferase activity"/>
    <property type="evidence" value="ECO:0007669"/>
    <property type="project" value="UniProtKB-EC"/>
</dbReference>
<feature type="compositionally biased region" description="Polar residues" evidence="8">
    <location>
        <begin position="1"/>
        <end position="12"/>
    </location>
</feature>
<protein>
    <recommendedName>
        <fullName evidence="1">type I protein arginine methyltransferase</fullName>
        <ecNumber evidence="1">2.1.1.319</ecNumber>
    </recommendedName>
</protein>
<dbReference type="Pfam" id="PF22528">
    <property type="entry name" value="PRMT_C"/>
    <property type="match status" value="1"/>
</dbReference>
<evidence type="ECO:0000259" key="9">
    <source>
        <dbReference type="Pfam" id="PF22528"/>
    </source>
</evidence>
<evidence type="ECO:0000256" key="1">
    <source>
        <dbReference type="ARBA" id="ARBA00011925"/>
    </source>
</evidence>
<dbReference type="Pfam" id="PF06325">
    <property type="entry name" value="PrmA"/>
    <property type="match status" value="1"/>
</dbReference>
<dbReference type="PROSITE" id="PS51678">
    <property type="entry name" value="SAM_MT_PRMT"/>
    <property type="match status" value="1"/>
</dbReference>
<feature type="domain" description="Protein arginine N-methyltransferase" evidence="9">
    <location>
        <begin position="200"/>
        <end position="397"/>
    </location>
</feature>
<evidence type="ECO:0000256" key="8">
    <source>
        <dbReference type="SAM" id="MobiDB-lite"/>
    </source>
</evidence>
<keyword evidence="2 6" id="KW-0489">Methyltransferase</keyword>
<dbReference type="InterPro" id="IPR025799">
    <property type="entry name" value="Arg_MeTrfase"/>
</dbReference>
<dbReference type="FunFam" id="3.40.50.150:FF:000003">
    <property type="entry name" value="Blast:Protein arginine N-methyltransferase 1"/>
    <property type="match status" value="1"/>
</dbReference>
<keyword evidence="11" id="KW-1185">Reference proteome</keyword>
<dbReference type="InterPro" id="IPR055135">
    <property type="entry name" value="PRMT_dom"/>
</dbReference>
<dbReference type="GO" id="GO:0005634">
    <property type="term" value="C:nucleus"/>
    <property type="evidence" value="ECO:0007669"/>
    <property type="project" value="TreeGrafter"/>
</dbReference>
<gene>
    <name evidence="10" type="ORF">NSK_004047</name>
</gene>
<feature type="coiled-coil region" evidence="7">
    <location>
        <begin position="207"/>
        <end position="256"/>
    </location>
</feature>
<dbReference type="SUPFAM" id="SSF53335">
    <property type="entry name" value="S-adenosyl-L-methionine-dependent methyltransferases"/>
    <property type="match status" value="1"/>
</dbReference>
<dbReference type="OrthoDB" id="7848332at2759"/>
<name>A0A4D9CYW5_9STRA</name>
<dbReference type="GO" id="GO:0032259">
    <property type="term" value="P:methylation"/>
    <property type="evidence" value="ECO:0007669"/>
    <property type="project" value="UniProtKB-KW"/>
</dbReference>
<reference evidence="10 11" key="1">
    <citation type="submission" date="2019-01" db="EMBL/GenBank/DDBJ databases">
        <title>Nuclear Genome Assembly of the Microalgal Biofuel strain Nannochloropsis salina CCMP1776.</title>
        <authorList>
            <person name="Hovde B."/>
        </authorList>
    </citation>
    <scope>NUCLEOTIDE SEQUENCE [LARGE SCALE GENOMIC DNA]</scope>
    <source>
        <strain evidence="10 11">CCMP1776</strain>
    </source>
</reference>
<dbReference type="Gene3D" id="2.70.160.11">
    <property type="entry name" value="Hnrnp arginine n-methyltransferase1"/>
    <property type="match status" value="1"/>
</dbReference>